<organism evidence="1 2">
    <name type="scientific">Desulfonema magnum</name>
    <dbReference type="NCBI Taxonomy" id="45655"/>
    <lineage>
        <taxon>Bacteria</taxon>
        <taxon>Pseudomonadati</taxon>
        <taxon>Thermodesulfobacteriota</taxon>
        <taxon>Desulfobacteria</taxon>
        <taxon>Desulfobacterales</taxon>
        <taxon>Desulfococcaceae</taxon>
        <taxon>Desulfonema</taxon>
    </lineage>
</organism>
<name>A0A975BST7_9BACT</name>
<dbReference type="Proteomes" id="UP000663722">
    <property type="component" value="Chromosome"/>
</dbReference>
<dbReference type="AlphaFoldDB" id="A0A975BST7"/>
<reference evidence="1" key="1">
    <citation type="journal article" date="2021" name="Microb. Physiol.">
        <title>Proteogenomic Insights into the Physiology of Marine, Sulfate-Reducing, Filamentous Desulfonema limicola and Desulfonema magnum.</title>
        <authorList>
            <person name="Schnaars V."/>
            <person name="Wohlbrand L."/>
            <person name="Scheve S."/>
            <person name="Hinrichs C."/>
            <person name="Reinhardt R."/>
            <person name="Rabus R."/>
        </authorList>
    </citation>
    <scope>NUCLEOTIDE SEQUENCE</scope>
    <source>
        <strain evidence="1">4be13</strain>
    </source>
</reference>
<accession>A0A975BST7</accession>
<evidence type="ECO:0000313" key="2">
    <source>
        <dbReference type="Proteomes" id="UP000663722"/>
    </source>
</evidence>
<protein>
    <submittedName>
        <fullName evidence="1">Uncharacterized protein</fullName>
    </submittedName>
</protein>
<dbReference type="KEGG" id="dmm:dnm_070850"/>
<proteinExistence type="predicted"/>
<sequence length="46" mass="5579">MSDVRYQKFLQGFDIRNLRETYLSPWLMKMCFYGKGKNSLLIILFL</sequence>
<keyword evidence="2" id="KW-1185">Reference proteome</keyword>
<gene>
    <name evidence="1" type="ORF">dnm_070850</name>
</gene>
<evidence type="ECO:0000313" key="1">
    <source>
        <dbReference type="EMBL" id="QTA91021.1"/>
    </source>
</evidence>
<dbReference type="EMBL" id="CP061800">
    <property type="protein sequence ID" value="QTA91021.1"/>
    <property type="molecule type" value="Genomic_DNA"/>
</dbReference>